<organism evidence="5 6">
    <name type="scientific">Variovorax ginsengisoli</name>
    <dbReference type="NCBI Taxonomy" id="363844"/>
    <lineage>
        <taxon>Bacteria</taxon>
        <taxon>Pseudomonadati</taxon>
        <taxon>Pseudomonadota</taxon>
        <taxon>Betaproteobacteria</taxon>
        <taxon>Burkholderiales</taxon>
        <taxon>Comamonadaceae</taxon>
        <taxon>Variovorax</taxon>
    </lineage>
</organism>
<dbReference type="Gene3D" id="1.10.10.60">
    <property type="entry name" value="Homeodomain-like"/>
    <property type="match status" value="1"/>
</dbReference>
<dbReference type="PROSITE" id="PS01124">
    <property type="entry name" value="HTH_ARAC_FAMILY_2"/>
    <property type="match status" value="1"/>
</dbReference>
<evidence type="ECO:0000313" key="5">
    <source>
        <dbReference type="EMBL" id="MDP9900849.1"/>
    </source>
</evidence>
<proteinExistence type="predicted"/>
<keyword evidence="1" id="KW-0805">Transcription regulation</keyword>
<name>A0ABT9S921_9BURK</name>
<gene>
    <name evidence="5" type="ORF">J2W36_003115</name>
</gene>
<accession>A0ABT9S921</accession>
<evidence type="ECO:0000313" key="6">
    <source>
        <dbReference type="Proteomes" id="UP001226867"/>
    </source>
</evidence>
<dbReference type="InterPro" id="IPR018060">
    <property type="entry name" value="HTH_AraC"/>
</dbReference>
<keyword evidence="6" id="KW-1185">Reference proteome</keyword>
<sequence>MLIRALLRVAQSRHLSPARLCLGLGFDPDDLRDPVLRVSYRQTRALCKRLQVQLNEPSLGLLAGQAQTPLSWGLPGLVMLTCQTLGEAIAFCAVHQDEAGALVSLHLERQDGLFLIEVEPRYHDPELEPLLIDEAFASMLTVVRALVGADFMPERVELALPAPAHAHVHRRVFGCDVQYNMPSHRMWTSQRWLARELAGWDPYACDALRGNLASLLKGPEIRNDFHESALTWLRGNLGSAPSMTGLARHLNLGERTLRRRLDALGVSWRGLHDQVRRDHALALLQRAGLPIHEVASATGFDDPRAFRRAFKRWTGTRPSALRQR</sequence>
<evidence type="ECO:0000256" key="1">
    <source>
        <dbReference type="ARBA" id="ARBA00023015"/>
    </source>
</evidence>
<dbReference type="EMBL" id="JAUSRO010000009">
    <property type="protein sequence ID" value="MDP9900849.1"/>
    <property type="molecule type" value="Genomic_DNA"/>
</dbReference>
<feature type="domain" description="HTH araC/xylS-type" evidence="4">
    <location>
        <begin position="227"/>
        <end position="324"/>
    </location>
</feature>
<comment type="caution">
    <text evidence="5">The sequence shown here is derived from an EMBL/GenBank/DDBJ whole genome shotgun (WGS) entry which is preliminary data.</text>
</comment>
<dbReference type="SUPFAM" id="SSF46689">
    <property type="entry name" value="Homeodomain-like"/>
    <property type="match status" value="1"/>
</dbReference>
<reference evidence="5 6" key="1">
    <citation type="submission" date="2023-07" db="EMBL/GenBank/DDBJ databases">
        <title>Sorghum-associated microbial communities from plants grown in Nebraska, USA.</title>
        <authorList>
            <person name="Schachtman D."/>
        </authorList>
    </citation>
    <scope>NUCLEOTIDE SEQUENCE [LARGE SCALE GENOMIC DNA]</scope>
    <source>
        <strain evidence="5 6">DS1607</strain>
    </source>
</reference>
<evidence type="ECO:0000256" key="3">
    <source>
        <dbReference type="ARBA" id="ARBA00023163"/>
    </source>
</evidence>
<evidence type="ECO:0000256" key="2">
    <source>
        <dbReference type="ARBA" id="ARBA00023125"/>
    </source>
</evidence>
<dbReference type="SMART" id="SM00342">
    <property type="entry name" value="HTH_ARAC"/>
    <property type="match status" value="1"/>
</dbReference>
<dbReference type="RefSeq" id="WP_307690635.1">
    <property type="nucleotide sequence ID" value="NZ_JAUSRO010000009.1"/>
</dbReference>
<keyword evidence="2" id="KW-0238">DNA-binding</keyword>
<dbReference type="InterPro" id="IPR032687">
    <property type="entry name" value="AraC-type_N"/>
</dbReference>
<dbReference type="Pfam" id="PF12833">
    <property type="entry name" value="HTH_18"/>
    <property type="match status" value="1"/>
</dbReference>
<evidence type="ECO:0000259" key="4">
    <source>
        <dbReference type="PROSITE" id="PS01124"/>
    </source>
</evidence>
<dbReference type="Proteomes" id="UP001226867">
    <property type="component" value="Unassembled WGS sequence"/>
</dbReference>
<dbReference type="Pfam" id="PF12625">
    <property type="entry name" value="Arabinose_bd"/>
    <property type="match status" value="1"/>
</dbReference>
<keyword evidence="3" id="KW-0804">Transcription</keyword>
<protein>
    <submittedName>
        <fullName evidence="5">AraC-like DNA-binding protein</fullName>
    </submittedName>
</protein>
<dbReference type="InterPro" id="IPR009057">
    <property type="entry name" value="Homeodomain-like_sf"/>
</dbReference>
<dbReference type="PANTHER" id="PTHR47894">
    <property type="entry name" value="HTH-TYPE TRANSCRIPTIONAL REGULATOR GADX"/>
    <property type="match status" value="1"/>
</dbReference>
<dbReference type="PANTHER" id="PTHR47894:SF1">
    <property type="entry name" value="HTH-TYPE TRANSCRIPTIONAL REGULATOR VQSM"/>
    <property type="match status" value="1"/>
</dbReference>